<reference evidence="1 2" key="1">
    <citation type="journal article" date="2013" name="BMC Microbiol.">
        <title>Identification of the type II cytochrome c maturation pathway in anammox bacteria by comparative genomics.</title>
        <authorList>
            <person name="Ferousi C."/>
            <person name="Speth D.R."/>
            <person name="Reimann J."/>
            <person name="Op den Camp H.J."/>
            <person name="Allen J.W."/>
            <person name="Keltjens J.T."/>
            <person name="Jetten M.S."/>
        </authorList>
    </citation>
    <scope>NUCLEOTIDE SEQUENCE [LARGE SCALE GENOMIC DNA]</scope>
    <source>
        <strain evidence="1">RU1</strain>
    </source>
</reference>
<dbReference type="Proteomes" id="UP000034954">
    <property type="component" value="Unassembled WGS sequence"/>
</dbReference>
<name>A0A0M2UX64_9BACT</name>
<sequence length="286" mass="30644">MDDRDDYTEVWLEDMDEGFDNSYYETIRNVLAPEYRDLDPEDINALLEDVFSGMSPEEIESFWGTLGKIGKSVAGVASKVLPVAAPVLGTALGGPVGGAIGGAVGKLAGKALGGAPGKPIGGQLSQVLGGGSPAVSQLMSFLQNPALLQSILGQVLGKAGRGTVPVGQQGASAPFGSFMNALSTLANQAAAEANAREDSQGTPSYLLDKQGNFLCDPAVPEERAQILLEQLHEDYPAETDDDEGESLTEWLSEAGLLENRPRSRRRYGSAFRRYPRSRYRRYRGRY</sequence>
<gene>
    <name evidence="1" type="ORF">BROFUL_01737</name>
</gene>
<comment type="caution">
    <text evidence="1">The sequence shown here is derived from an EMBL/GenBank/DDBJ whole genome shotgun (WGS) entry which is preliminary data.</text>
</comment>
<evidence type="ECO:0000313" key="1">
    <source>
        <dbReference type="EMBL" id="KKO19566.1"/>
    </source>
</evidence>
<dbReference type="EMBL" id="LAQJ01000180">
    <property type="protein sequence ID" value="KKO19566.1"/>
    <property type="molecule type" value="Genomic_DNA"/>
</dbReference>
<organism evidence="1 2">
    <name type="scientific">Candidatus Brocadia fulgida</name>
    <dbReference type="NCBI Taxonomy" id="380242"/>
    <lineage>
        <taxon>Bacteria</taxon>
        <taxon>Pseudomonadati</taxon>
        <taxon>Planctomycetota</taxon>
        <taxon>Candidatus Brocadiia</taxon>
        <taxon>Candidatus Brocadiales</taxon>
        <taxon>Candidatus Brocadiaceae</taxon>
        <taxon>Candidatus Brocadia</taxon>
    </lineage>
</organism>
<proteinExistence type="predicted"/>
<accession>A0A0M2UX64</accession>
<protein>
    <submittedName>
        <fullName evidence="1">Uncharacterized protein</fullName>
    </submittedName>
</protein>
<keyword evidence="2" id="KW-1185">Reference proteome</keyword>
<evidence type="ECO:0000313" key="2">
    <source>
        <dbReference type="Proteomes" id="UP000034954"/>
    </source>
</evidence>
<dbReference type="AlphaFoldDB" id="A0A0M2UX64"/>